<gene>
    <name evidence="2" type="ORF">CHS0354_033583</name>
</gene>
<protein>
    <submittedName>
        <fullName evidence="2">Uncharacterized protein</fullName>
    </submittedName>
</protein>
<feature type="region of interest" description="Disordered" evidence="1">
    <location>
        <begin position="1"/>
        <end position="25"/>
    </location>
</feature>
<reference evidence="2" key="3">
    <citation type="submission" date="2023-05" db="EMBL/GenBank/DDBJ databases">
        <authorList>
            <person name="Smith C.H."/>
        </authorList>
    </citation>
    <scope>NUCLEOTIDE SEQUENCE</scope>
    <source>
        <strain evidence="2">CHS0354</strain>
        <tissue evidence="2">Mantle</tissue>
    </source>
</reference>
<reference evidence="2" key="2">
    <citation type="journal article" date="2021" name="Genome Biol. Evol.">
        <title>Developing a high-quality reference genome for a parasitic bivalve with doubly uniparental inheritance (Bivalvia: Unionida).</title>
        <authorList>
            <person name="Smith C.H."/>
        </authorList>
    </citation>
    <scope>NUCLEOTIDE SEQUENCE</scope>
    <source>
        <strain evidence="2">CHS0354</strain>
        <tissue evidence="2">Mantle</tissue>
    </source>
</reference>
<name>A0AAE0T0N6_9BIVA</name>
<feature type="compositionally biased region" description="Polar residues" evidence="1">
    <location>
        <begin position="1"/>
        <end position="23"/>
    </location>
</feature>
<evidence type="ECO:0000313" key="2">
    <source>
        <dbReference type="EMBL" id="KAK3601451.1"/>
    </source>
</evidence>
<reference evidence="2" key="1">
    <citation type="journal article" date="2021" name="Genome Biol. Evol.">
        <title>A High-Quality Reference Genome for a Parasitic Bivalve with Doubly Uniparental Inheritance (Bivalvia: Unionida).</title>
        <authorList>
            <person name="Smith C.H."/>
        </authorList>
    </citation>
    <scope>NUCLEOTIDE SEQUENCE</scope>
    <source>
        <strain evidence="2">CHS0354</strain>
    </source>
</reference>
<feature type="non-terminal residue" evidence="2">
    <location>
        <position position="142"/>
    </location>
</feature>
<accession>A0AAE0T0N6</accession>
<evidence type="ECO:0000313" key="3">
    <source>
        <dbReference type="Proteomes" id="UP001195483"/>
    </source>
</evidence>
<organism evidence="2 3">
    <name type="scientific">Potamilus streckersoni</name>
    <dbReference type="NCBI Taxonomy" id="2493646"/>
    <lineage>
        <taxon>Eukaryota</taxon>
        <taxon>Metazoa</taxon>
        <taxon>Spiralia</taxon>
        <taxon>Lophotrochozoa</taxon>
        <taxon>Mollusca</taxon>
        <taxon>Bivalvia</taxon>
        <taxon>Autobranchia</taxon>
        <taxon>Heteroconchia</taxon>
        <taxon>Palaeoheterodonta</taxon>
        <taxon>Unionida</taxon>
        <taxon>Unionoidea</taxon>
        <taxon>Unionidae</taxon>
        <taxon>Ambleminae</taxon>
        <taxon>Lampsilini</taxon>
        <taxon>Potamilus</taxon>
    </lineage>
</organism>
<dbReference type="AlphaFoldDB" id="A0AAE0T0N6"/>
<dbReference type="EMBL" id="JAEAOA010001967">
    <property type="protein sequence ID" value="KAK3601451.1"/>
    <property type="molecule type" value="Genomic_DNA"/>
</dbReference>
<proteinExistence type="predicted"/>
<sequence length="142" mass="16066">MRRITPPTSNKITNTKSKQNNNIPKHGYKSVLKLTGPLAHIATSVLQGDLEKQNIACSRMTQLRNKSGSETSTVLLVLKCLPPRTVKIGPERKTTKIQKYNSKHRFCSKCQRWGHFTGACRYYTRCHSCVGIHLMQSKAQPE</sequence>
<keyword evidence="3" id="KW-1185">Reference proteome</keyword>
<evidence type="ECO:0000256" key="1">
    <source>
        <dbReference type="SAM" id="MobiDB-lite"/>
    </source>
</evidence>
<comment type="caution">
    <text evidence="2">The sequence shown here is derived from an EMBL/GenBank/DDBJ whole genome shotgun (WGS) entry which is preliminary data.</text>
</comment>
<dbReference type="Proteomes" id="UP001195483">
    <property type="component" value="Unassembled WGS sequence"/>
</dbReference>